<organism evidence="2 3">
    <name type="scientific">Ketogulonicigenium vulgare (strain WSH-001)</name>
    <dbReference type="NCBI Taxonomy" id="759362"/>
    <lineage>
        <taxon>Bacteria</taxon>
        <taxon>Pseudomonadati</taxon>
        <taxon>Pseudomonadota</taxon>
        <taxon>Alphaproteobacteria</taxon>
        <taxon>Rhodobacterales</taxon>
        <taxon>Roseobacteraceae</taxon>
        <taxon>Ketogulonicigenium</taxon>
    </lineage>
</organism>
<dbReference type="OrthoDB" id="7658568at2"/>
<dbReference type="GO" id="GO:0009986">
    <property type="term" value="C:cell surface"/>
    <property type="evidence" value="ECO:0007669"/>
    <property type="project" value="TreeGrafter"/>
</dbReference>
<dbReference type="GO" id="GO:0098609">
    <property type="term" value="P:cell-cell adhesion"/>
    <property type="evidence" value="ECO:0007669"/>
    <property type="project" value="TreeGrafter"/>
</dbReference>
<dbReference type="GO" id="GO:0030247">
    <property type="term" value="F:polysaccharide binding"/>
    <property type="evidence" value="ECO:0007669"/>
    <property type="project" value="TreeGrafter"/>
</dbReference>
<evidence type="ECO:0000259" key="1">
    <source>
        <dbReference type="Pfam" id="PF09458"/>
    </source>
</evidence>
<dbReference type="eggNOG" id="ENOG5032SUT">
    <property type="taxonomic scope" value="Bacteria"/>
</dbReference>
<dbReference type="GO" id="GO:0046871">
    <property type="term" value="F:N-acetylgalactosamine binding"/>
    <property type="evidence" value="ECO:0007669"/>
    <property type="project" value="TreeGrafter"/>
</dbReference>
<dbReference type="AlphaFoldDB" id="F9YAC3"/>
<dbReference type="Pfam" id="PF09458">
    <property type="entry name" value="H_lectin"/>
    <property type="match status" value="1"/>
</dbReference>
<gene>
    <name evidence="2" type="ordered locus">KVU_0457</name>
</gene>
<dbReference type="SUPFAM" id="SSF141086">
    <property type="entry name" value="Agglutinin HPA-like"/>
    <property type="match status" value="1"/>
</dbReference>
<dbReference type="GO" id="GO:0098636">
    <property type="term" value="C:protein complex involved in cell adhesion"/>
    <property type="evidence" value="ECO:0007669"/>
    <property type="project" value="TreeGrafter"/>
</dbReference>
<reference evidence="2 3" key="1">
    <citation type="journal article" date="2011" name="J. Bacteriol.">
        <title>Complete genome sequence of the industrial strain Ketogulonicigenium vulgare WSH-001.</title>
        <authorList>
            <person name="Liu L."/>
            <person name="Li Y."/>
            <person name="Zhang J."/>
            <person name="Zhou Z."/>
            <person name="Liu J."/>
            <person name="Li X."/>
            <person name="Zhou J."/>
            <person name="Du G."/>
            <person name="Wang L."/>
            <person name="Chen J."/>
        </authorList>
    </citation>
    <scope>NUCLEOTIDE SEQUENCE [LARGE SCALE GENOMIC DNA]</scope>
    <source>
        <strain evidence="2 3">WSH-001</strain>
    </source>
</reference>
<sequence>MQRFLSGYIGVDHGQIVLFSDYENGGPMWTGEGDREVRTKVRFNDTFAATPAVTVGLQMWDISNAHVARVDLTTADITPKGFTLIFRTWGDTKIARVRVGWQAIGMVEADAWDV</sequence>
<proteinExistence type="predicted"/>
<dbReference type="GO" id="GO:0045335">
    <property type="term" value="C:phagocytic vesicle"/>
    <property type="evidence" value="ECO:0007669"/>
    <property type="project" value="TreeGrafter"/>
</dbReference>
<dbReference type="InterPro" id="IPR019019">
    <property type="entry name" value="H-type_lectin_domain"/>
</dbReference>
<name>F9YAC3_KETVW</name>
<dbReference type="Proteomes" id="UP000000692">
    <property type="component" value="Chromosome"/>
</dbReference>
<dbReference type="Gene3D" id="2.60.40.2080">
    <property type="match status" value="1"/>
</dbReference>
<dbReference type="HOGENOM" id="CLU_155897_0_0_5"/>
<dbReference type="EMBL" id="CP002018">
    <property type="protein sequence ID" value="AEM40296.1"/>
    <property type="molecule type" value="Genomic_DNA"/>
</dbReference>
<evidence type="ECO:0000313" key="2">
    <source>
        <dbReference type="EMBL" id="AEM40296.1"/>
    </source>
</evidence>
<dbReference type="GO" id="GO:0070492">
    <property type="term" value="F:oligosaccharide binding"/>
    <property type="evidence" value="ECO:0007669"/>
    <property type="project" value="TreeGrafter"/>
</dbReference>
<dbReference type="InterPro" id="IPR052487">
    <property type="entry name" value="Galactose-binding_lectin"/>
</dbReference>
<dbReference type="KEGG" id="kvl:KVU_0457"/>
<dbReference type="InterPro" id="IPR037221">
    <property type="entry name" value="H-type_lectin_dom_sf"/>
</dbReference>
<evidence type="ECO:0000313" key="3">
    <source>
        <dbReference type="Proteomes" id="UP000000692"/>
    </source>
</evidence>
<dbReference type="PANTHER" id="PTHR46938">
    <property type="entry name" value="DISCOIDIN-1 SUBUNIT A-RELATED-RELATED"/>
    <property type="match status" value="1"/>
</dbReference>
<keyword evidence="3" id="KW-1185">Reference proteome</keyword>
<protein>
    <submittedName>
        <fullName evidence="2">ATP synthase subunit</fullName>
    </submittedName>
</protein>
<accession>F9YAC3</accession>
<dbReference type="RefSeq" id="WP_013383732.1">
    <property type="nucleotide sequence ID" value="NC_017384.1"/>
</dbReference>
<feature type="domain" description="H-type lectin" evidence="1">
    <location>
        <begin position="39"/>
        <end position="104"/>
    </location>
</feature>